<keyword evidence="5" id="KW-0808">Transferase</keyword>
<organism evidence="14 15">
    <name type="scientific">Tychonema bourrellyi FEM_GT703</name>
    <dbReference type="NCBI Taxonomy" id="2040638"/>
    <lineage>
        <taxon>Bacteria</taxon>
        <taxon>Bacillati</taxon>
        <taxon>Cyanobacteriota</taxon>
        <taxon>Cyanophyceae</taxon>
        <taxon>Oscillatoriophycideae</taxon>
        <taxon>Oscillatoriales</taxon>
        <taxon>Microcoleaceae</taxon>
        <taxon>Tychonema</taxon>
    </lineage>
</organism>
<dbReference type="PROSITE" id="PS50109">
    <property type="entry name" value="HIS_KIN"/>
    <property type="match status" value="1"/>
</dbReference>
<dbReference type="InterPro" id="IPR036890">
    <property type="entry name" value="HATPase_C_sf"/>
</dbReference>
<dbReference type="InterPro" id="IPR016132">
    <property type="entry name" value="Phyto_chromo_attachment"/>
</dbReference>
<feature type="domain" description="Phytochrome chromophore attachment site" evidence="11">
    <location>
        <begin position="238"/>
        <end position="401"/>
    </location>
</feature>
<comment type="similarity">
    <text evidence="2">In the N-terminal section; belongs to the phytochrome family.</text>
</comment>
<dbReference type="InterPro" id="IPR003594">
    <property type="entry name" value="HATPase_dom"/>
</dbReference>
<dbReference type="AlphaFoldDB" id="A0A2G4EX22"/>
<dbReference type="Gene3D" id="3.30.450.20">
    <property type="entry name" value="PAS domain"/>
    <property type="match status" value="1"/>
</dbReference>
<evidence type="ECO:0000313" key="15">
    <source>
        <dbReference type="Proteomes" id="UP000226442"/>
    </source>
</evidence>
<dbReference type="FunFam" id="3.30.565.10:FF:000010">
    <property type="entry name" value="Sensor histidine kinase RcsC"/>
    <property type="match status" value="1"/>
</dbReference>
<evidence type="ECO:0000256" key="10">
    <source>
        <dbReference type="SAM" id="Phobius"/>
    </source>
</evidence>
<keyword evidence="10" id="KW-1133">Transmembrane helix</keyword>
<dbReference type="InterPro" id="IPR035965">
    <property type="entry name" value="PAS-like_dom_sf"/>
</dbReference>
<sequence>MGTAVSLPQLIVGKQHFMQPTPLLHQYCGDFINISLVLESKLFQHIDANTRTTIILCIVAFLWSTVIGILTARWMTKPILPLHSANKNIAQSEEDKLDSSTQQLYTIFESIADIVLIVDQDKKIQIIPTKATSLYACDLNEFYLIVREFFQQKTEDIWFAKIQQALETKQTVHFDYSLRINNQEVWFAANISPLPNRSVVWVARDISDRKQAEETLQDSIQREQAITRSIDRMRQSLDMDTIFNTTTCELRQILKCDRVAIYRFNPDWSGEFVAESVAPGWISLVKRSGDRHFPDNLVEDVNCQAKNLQRPGEIILDTYIQKNEGDVYNQGLIYRIAEDIYNTGFTPCYVELLERFQARAYLIVPIFCGSQLWGLLASYQNSRPRTWHPGEINIALQISTQLGVALQQAELLEATQNQSIQLQQAALAAEAANRAKSIFLANMSHELRTPLNAILGFSQLMQHSTNLNLQDQENLRIINRSGEHLLTLINQVLDLAKIEVGRITLNPTEFALNSLLNEVEEMFQLQAQDKQLQLIFDCASDVPPYVQIDEIKLRQVLINLLSNAIKFTKEGGISVRITSVVSNENPQFPISNPQFPIPNSQSPIPHSQLHFEIEDTGCGIAPDELEKLFQAFVQTQAGASYQQGTGLGLVISQQFVKLMGGQIAVRSQVGCGTTFTFDIPVSVVDASTIKPKQVSRQVIALEPNQPLYRILIVDDRADLRQLLVKMLNRLDFELQEASNGIEAIELWANFEPHLIFMDMRMPIMDGYEATKRIKANIKGQATAIVAVSASSAEEGRTVVLSDDCDDFIRKPFREAEIFDALHKHLGVRYIYDEPQSAPELTQIAALTPKALAGLPADWLASLEQATIECDLELILTQIDQIRDRNDSLANALTALANEFLFNQILDLIKPEIN</sequence>
<evidence type="ECO:0000256" key="2">
    <source>
        <dbReference type="ARBA" id="ARBA00006402"/>
    </source>
</evidence>
<feature type="transmembrane region" description="Helical" evidence="10">
    <location>
        <begin position="53"/>
        <end position="72"/>
    </location>
</feature>
<dbReference type="Gene3D" id="3.30.565.10">
    <property type="entry name" value="Histidine kinase-like ATPase, C-terminal domain"/>
    <property type="match status" value="1"/>
</dbReference>
<evidence type="ECO:0000256" key="7">
    <source>
        <dbReference type="ARBA" id="ARBA00023012"/>
    </source>
</evidence>
<gene>
    <name evidence="14" type="ORF">CP500_017965</name>
</gene>
<dbReference type="InterPro" id="IPR001789">
    <property type="entry name" value="Sig_transdc_resp-reg_receiver"/>
</dbReference>
<dbReference type="PRINTS" id="PR00344">
    <property type="entry name" value="BCTRLSENSOR"/>
</dbReference>
<dbReference type="Pfam" id="PF00072">
    <property type="entry name" value="Response_reg"/>
    <property type="match status" value="1"/>
</dbReference>
<dbReference type="SUPFAM" id="SSF47384">
    <property type="entry name" value="Homodimeric domain of signal transducing histidine kinase"/>
    <property type="match status" value="1"/>
</dbReference>
<evidence type="ECO:0000259" key="11">
    <source>
        <dbReference type="PROSITE" id="PS50046"/>
    </source>
</evidence>
<accession>A0A2G4EX22</accession>
<dbReference type="GO" id="GO:0000155">
    <property type="term" value="F:phosphorelay sensor kinase activity"/>
    <property type="evidence" value="ECO:0007669"/>
    <property type="project" value="InterPro"/>
</dbReference>
<keyword evidence="4 9" id="KW-0597">Phosphoprotein</keyword>
<dbReference type="InterPro" id="IPR004358">
    <property type="entry name" value="Sig_transdc_His_kin-like_C"/>
</dbReference>
<dbReference type="Gene3D" id="3.30.450.40">
    <property type="match status" value="1"/>
</dbReference>
<dbReference type="CDD" id="cd00082">
    <property type="entry name" value="HisKA"/>
    <property type="match status" value="1"/>
</dbReference>
<evidence type="ECO:0000313" key="14">
    <source>
        <dbReference type="EMBL" id="PHX54084.1"/>
    </source>
</evidence>
<dbReference type="SUPFAM" id="SSF52172">
    <property type="entry name" value="CheY-like"/>
    <property type="match status" value="1"/>
</dbReference>
<dbReference type="SMART" id="SM00065">
    <property type="entry name" value="GAF"/>
    <property type="match status" value="1"/>
</dbReference>
<dbReference type="InterPro" id="IPR003661">
    <property type="entry name" value="HisK_dim/P_dom"/>
</dbReference>
<dbReference type="PANTHER" id="PTHR43047">
    <property type="entry name" value="TWO-COMPONENT HISTIDINE PROTEIN KINASE"/>
    <property type="match status" value="1"/>
</dbReference>
<dbReference type="InterPro" id="IPR029016">
    <property type="entry name" value="GAF-like_dom_sf"/>
</dbReference>
<evidence type="ECO:0000256" key="9">
    <source>
        <dbReference type="PROSITE-ProRule" id="PRU00169"/>
    </source>
</evidence>
<keyword evidence="6" id="KW-0418">Kinase</keyword>
<evidence type="ECO:0000256" key="4">
    <source>
        <dbReference type="ARBA" id="ARBA00022553"/>
    </source>
</evidence>
<dbReference type="InterPro" id="IPR003018">
    <property type="entry name" value="GAF"/>
</dbReference>
<dbReference type="PROSITE" id="PS50046">
    <property type="entry name" value="PHYTOCHROME_2"/>
    <property type="match status" value="1"/>
</dbReference>
<comment type="catalytic activity">
    <reaction evidence="1">
        <text>ATP + protein L-histidine = ADP + protein N-phospho-L-histidine.</text>
        <dbReference type="EC" id="2.7.13.3"/>
    </reaction>
</comment>
<keyword evidence="7" id="KW-0902">Two-component regulatory system</keyword>
<dbReference type="EC" id="2.7.13.3" evidence="3"/>
<dbReference type="InterPro" id="IPR036097">
    <property type="entry name" value="HisK_dim/P_sf"/>
</dbReference>
<dbReference type="CDD" id="cd16922">
    <property type="entry name" value="HATPase_EvgS-ArcB-TorS-like"/>
    <property type="match status" value="1"/>
</dbReference>
<dbReference type="PROSITE" id="PS50110">
    <property type="entry name" value="RESPONSE_REGULATORY"/>
    <property type="match status" value="1"/>
</dbReference>
<feature type="domain" description="Response regulatory" evidence="13">
    <location>
        <begin position="709"/>
        <end position="825"/>
    </location>
</feature>
<dbReference type="InterPro" id="IPR011006">
    <property type="entry name" value="CheY-like_superfamily"/>
</dbReference>
<dbReference type="SMART" id="SM00387">
    <property type="entry name" value="HATPase_c"/>
    <property type="match status" value="1"/>
</dbReference>
<feature type="domain" description="Histidine kinase" evidence="12">
    <location>
        <begin position="442"/>
        <end position="683"/>
    </location>
</feature>
<dbReference type="Gene3D" id="1.10.287.130">
    <property type="match status" value="1"/>
</dbReference>
<feature type="modified residue" description="4-aspartylphosphate" evidence="9">
    <location>
        <position position="758"/>
    </location>
</feature>
<dbReference type="SMART" id="SM00388">
    <property type="entry name" value="HisKA"/>
    <property type="match status" value="1"/>
</dbReference>
<comment type="caution">
    <text evidence="14">The sequence shown here is derived from an EMBL/GenBank/DDBJ whole genome shotgun (WGS) entry which is preliminary data.</text>
</comment>
<dbReference type="Pfam" id="PF02518">
    <property type="entry name" value="HATPase_c"/>
    <property type="match status" value="1"/>
</dbReference>
<evidence type="ECO:0000256" key="1">
    <source>
        <dbReference type="ARBA" id="ARBA00000085"/>
    </source>
</evidence>
<dbReference type="SMART" id="SM00448">
    <property type="entry name" value="REC"/>
    <property type="match status" value="1"/>
</dbReference>
<dbReference type="Gene3D" id="3.40.50.2300">
    <property type="match status" value="1"/>
</dbReference>
<dbReference type="CDD" id="cd17546">
    <property type="entry name" value="REC_hyHK_CKI1_RcsC-like"/>
    <property type="match status" value="1"/>
</dbReference>
<dbReference type="OrthoDB" id="569347at2"/>
<keyword evidence="10" id="KW-0812">Transmembrane</keyword>
<evidence type="ECO:0000256" key="5">
    <source>
        <dbReference type="ARBA" id="ARBA00022679"/>
    </source>
</evidence>
<protein>
    <recommendedName>
        <fullName evidence="8">Circadian input-output histidine kinase CikA</fullName>
        <ecNumber evidence="3">2.7.13.3</ecNumber>
    </recommendedName>
</protein>
<dbReference type="Pfam" id="PF01590">
    <property type="entry name" value="GAF"/>
    <property type="match status" value="1"/>
</dbReference>
<reference evidence="14" key="1">
    <citation type="submission" date="2017-10" db="EMBL/GenBank/DDBJ databases">
        <title>Draft genome sequence of the planktic cyanobacteria Tychonema bourrellyi isolated from alpine lentic freshwater.</title>
        <authorList>
            <person name="Tett A."/>
            <person name="Armanini F."/>
            <person name="Asnicar F."/>
            <person name="Boscaini A."/>
            <person name="Pasolli E."/>
            <person name="Zolfo M."/>
            <person name="Donati C."/>
            <person name="Salmaso N."/>
            <person name="Segata N."/>
        </authorList>
    </citation>
    <scope>NUCLEOTIDE SEQUENCE</scope>
    <source>
        <strain evidence="14">FEM_GT703</strain>
    </source>
</reference>
<evidence type="ECO:0000259" key="13">
    <source>
        <dbReference type="PROSITE" id="PS50110"/>
    </source>
</evidence>
<name>A0A2G4EX22_9CYAN</name>
<evidence type="ECO:0000259" key="12">
    <source>
        <dbReference type="PROSITE" id="PS50109"/>
    </source>
</evidence>
<evidence type="ECO:0000256" key="3">
    <source>
        <dbReference type="ARBA" id="ARBA00012438"/>
    </source>
</evidence>
<keyword evidence="15" id="KW-1185">Reference proteome</keyword>
<dbReference type="Pfam" id="PF00512">
    <property type="entry name" value="HisKA"/>
    <property type="match status" value="1"/>
</dbReference>
<dbReference type="Proteomes" id="UP000226442">
    <property type="component" value="Unassembled WGS sequence"/>
</dbReference>
<dbReference type="SUPFAM" id="SSF55785">
    <property type="entry name" value="PYP-like sensor domain (PAS domain)"/>
    <property type="match status" value="1"/>
</dbReference>
<dbReference type="EMBL" id="NXIB02000126">
    <property type="protein sequence ID" value="PHX54084.1"/>
    <property type="molecule type" value="Genomic_DNA"/>
</dbReference>
<dbReference type="SUPFAM" id="SSF55874">
    <property type="entry name" value="ATPase domain of HSP90 chaperone/DNA topoisomerase II/histidine kinase"/>
    <property type="match status" value="1"/>
</dbReference>
<dbReference type="SUPFAM" id="SSF55781">
    <property type="entry name" value="GAF domain-like"/>
    <property type="match status" value="1"/>
</dbReference>
<dbReference type="InterPro" id="IPR005467">
    <property type="entry name" value="His_kinase_dom"/>
</dbReference>
<dbReference type="Gene3D" id="6.10.340.10">
    <property type="match status" value="1"/>
</dbReference>
<proteinExistence type="inferred from homology"/>
<keyword evidence="10" id="KW-0472">Membrane</keyword>
<evidence type="ECO:0000256" key="8">
    <source>
        <dbReference type="ARBA" id="ARBA00074306"/>
    </source>
</evidence>
<evidence type="ECO:0000256" key="6">
    <source>
        <dbReference type="ARBA" id="ARBA00022777"/>
    </source>
</evidence>